<dbReference type="EMBL" id="SJPF01000001">
    <property type="protein sequence ID" value="TWT38470.1"/>
    <property type="molecule type" value="Genomic_DNA"/>
</dbReference>
<evidence type="ECO:0000313" key="1">
    <source>
        <dbReference type="EMBL" id="TWT38470.1"/>
    </source>
</evidence>
<sequence>MEKALAYQKYDYKFVGGTGGHSGVHGGVILPESLRWLWRGWDQEKS</sequence>
<reference evidence="1 2" key="1">
    <citation type="submission" date="2019-02" db="EMBL/GenBank/DDBJ databases">
        <title>Deep-cultivation of Planctomycetes and their phenomic and genomic characterization uncovers novel biology.</title>
        <authorList>
            <person name="Wiegand S."/>
            <person name="Jogler M."/>
            <person name="Boedeker C."/>
            <person name="Pinto D."/>
            <person name="Vollmers J."/>
            <person name="Rivas-Marin E."/>
            <person name="Kohn T."/>
            <person name="Peeters S.H."/>
            <person name="Heuer A."/>
            <person name="Rast P."/>
            <person name="Oberbeckmann S."/>
            <person name="Bunk B."/>
            <person name="Jeske O."/>
            <person name="Meyerdierks A."/>
            <person name="Storesund J.E."/>
            <person name="Kallscheuer N."/>
            <person name="Luecker S."/>
            <person name="Lage O.M."/>
            <person name="Pohl T."/>
            <person name="Merkel B.J."/>
            <person name="Hornburger P."/>
            <person name="Mueller R.-W."/>
            <person name="Bruemmer F."/>
            <person name="Labrenz M."/>
            <person name="Spormann A.M."/>
            <person name="Op Den Camp H."/>
            <person name="Overmann J."/>
            <person name="Amann R."/>
            <person name="Jetten M.S.M."/>
            <person name="Mascher T."/>
            <person name="Medema M.H."/>
            <person name="Devos D.P."/>
            <person name="Kaster A.-K."/>
            <person name="Ovreas L."/>
            <person name="Rohde M."/>
            <person name="Galperin M.Y."/>
            <person name="Jogler C."/>
        </authorList>
    </citation>
    <scope>NUCLEOTIDE SEQUENCE [LARGE SCALE GENOMIC DNA]</scope>
    <source>
        <strain evidence="1 2">Enr8</strain>
    </source>
</reference>
<organism evidence="1 2">
    <name type="scientific">Blastopirellula retiformator</name>
    <dbReference type="NCBI Taxonomy" id="2527970"/>
    <lineage>
        <taxon>Bacteria</taxon>
        <taxon>Pseudomonadati</taxon>
        <taxon>Planctomycetota</taxon>
        <taxon>Planctomycetia</taxon>
        <taxon>Pirellulales</taxon>
        <taxon>Pirellulaceae</taxon>
        <taxon>Blastopirellula</taxon>
    </lineage>
</organism>
<dbReference type="Proteomes" id="UP000318878">
    <property type="component" value="Unassembled WGS sequence"/>
</dbReference>
<dbReference type="RefSeq" id="WP_390620053.1">
    <property type="nucleotide sequence ID" value="NZ_SJPF01000001.1"/>
</dbReference>
<dbReference type="AlphaFoldDB" id="A0A5C5VKL8"/>
<evidence type="ECO:0000313" key="2">
    <source>
        <dbReference type="Proteomes" id="UP000318878"/>
    </source>
</evidence>
<protein>
    <submittedName>
        <fullName evidence="1">Uncharacterized protein</fullName>
    </submittedName>
</protein>
<comment type="caution">
    <text evidence="1">The sequence shown here is derived from an EMBL/GenBank/DDBJ whole genome shotgun (WGS) entry which is preliminary data.</text>
</comment>
<keyword evidence="2" id="KW-1185">Reference proteome</keyword>
<proteinExistence type="predicted"/>
<accession>A0A5C5VKL8</accession>
<name>A0A5C5VKL8_9BACT</name>
<gene>
    <name evidence="1" type="ORF">Enr8_01620</name>
</gene>